<name>A0A5M9MVK9_9EURO</name>
<dbReference type="EMBL" id="QUQM01000001">
    <property type="protein sequence ID" value="KAA8649956.1"/>
    <property type="molecule type" value="Genomic_DNA"/>
</dbReference>
<sequence>MSRGFEFYCAVGNTAKQNIEFVKKPIELLVLALGGSLFAGANMTRLAQNLASF</sequence>
<comment type="caution">
    <text evidence="1">The sequence shown here is derived from an EMBL/GenBank/DDBJ whole genome shotgun (WGS) entry which is preliminary data.</text>
</comment>
<dbReference type="RefSeq" id="XP_033429317.1">
    <property type="nucleotide sequence ID" value="XM_033567322.1"/>
</dbReference>
<proteinExistence type="predicted"/>
<organism evidence="1 2">
    <name type="scientific">Aspergillus tanneri</name>
    <dbReference type="NCBI Taxonomy" id="1220188"/>
    <lineage>
        <taxon>Eukaryota</taxon>
        <taxon>Fungi</taxon>
        <taxon>Dikarya</taxon>
        <taxon>Ascomycota</taxon>
        <taxon>Pezizomycotina</taxon>
        <taxon>Eurotiomycetes</taxon>
        <taxon>Eurotiomycetidae</taxon>
        <taxon>Eurotiales</taxon>
        <taxon>Aspergillaceae</taxon>
        <taxon>Aspergillus</taxon>
        <taxon>Aspergillus subgen. Circumdati</taxon>
    </lineage>
</organism>
<protein>
    <submittedName>
        <fullName evidence="1">Uncharacterized protein</fullName>
    </submittedName>
</protein>
<gene>
    <name evidence="1" type="ORF">ATNIH1004_002635</name>
</gene>
<dbReference type="AlphaFoldDB" id="A0A5M9MVK9"/>
<dbReference type="GeneID" id="54325337"/>
<reference evidence="1 2" key="1">
    <citation type="submission" date="2019-08" db="EMBL/GenBank/DDBJ databases">
        <title>The genome sequence of a newly discovered highly antifungal drug resistant Aspergillus species, Aspergillus tanneri NIH 1004.</title>
        <authorList>
            <person name="Mounaud S."/>
            <person name="Singh I."/>
            <person name="Joardar V."/>
            <person name="Pakala S."/>
            <person name="Pakala S."/>
            <person name="Venepally P."/>
            <person name="Chung J.K."/>
            <person name="Losada L."/>
            <person name="Nierman W.C."/>
        </authorList>
    </citation>
    <scope>NUCLEOTIDE SEQUENCE [LARGE SCALE GENOMIC DNA]</scope>
    <source>
        <strain evidence="1 2">NIH1004</strain>
    </source>
</reference>
<dbReference type="OrthoDB" id="408373at2759"/>
<evidence type="ECO:0000313" key="2">
    <source>
        <dbReference type="Proteomes" id="UP000324241"/>
    </source>
</evidence>
<accession>A0A5M9MVK9</accession>
<evidence type="ECO:0000313" key="1">
    <source>
        <dbReference type="EMBL" id="KAA8649956.1"/>
    </source>
</evidence>
<dbReference type="Proteomes" id="UP000324241">
    <property type="component" value="Unassembled WGS sequence"/>
</dbReference>